<comment type="subcellular location">
    <subcellularLocation>
        <location evidence="1">Membrane</location>
        <topology evidence="1">Multi-pass membrane protein</topology>
    </subcellularLocation>
</comment>
<evidence type="ECO:0000313" key="9">
    <source>
        <dbReference type="Proteomes" id="UP000076837"/>
    </source>
</evidence>
<feature type="transmembrane region" description="Helical" evidence="6">
    <location>
        <begin position="295"/>
        <end position="320"/>
    </location>
</feature>
<protein>
    <submittedName>
        <fullName evidence="8">Transmembrane transport</fullName>
    </submittedName>
</protein>
<dbReference type="InterPro" id="IPR036259">
    <property type="entry name" value="MFS_trans_sf"/>
</dbReference>
<sequence>MANSMQAAAYHNEYNVDNEKEIVSHKEDINSSTHDDYECEFTPAEQRKIIHRVDRRLVVTVGVLYCVSLMDRTNLSAASIAGMNKELHLNVLMGTVSRYSVVTLVFFTTYIFFQPPSTVIIRYLGPRIHLSVIVTLWGAVMIGMGFSQDWQSLAALRVVLGILEAGFFPSCVYLMSTWYTRYDIGKRYSVFYILGSLASACAGILAFGLMQLNGREGLTGWRWIFIIEGALTCFLGIGAYWMLVDFPDKAHTSWKFLTEREAKFIINRVDRDRGDAKPEPWNMAKFFKGGLDFKVWCYALIFFNTTTVSYALAYFLPVILQINMGFTVGAAQCLVAPPYAFAAIIMYGCGWAGDKWKVRGLIIVFNMILCLIGLPIMGFAKSPAVRYFGVFLTTAGANSNVPATMSYQANNIRGQWKRAFCSATLVGMGGVGGIAGGLVFRTQDAPTYRPGIYACIATSCFSLLLVAVVSLISIRQNKRADRGEVELEWTEGDQKGFSADISAARNDPGLEAAPHLRTTKTRPFTNPCTRTIGNEQQRCIQFNANQTAAGNLRTRNVHLHAPSTQPPIPNPTITTTAQLRPAEAR</sequence>
<gene>
    <name evidence="8" type="ORF">ST47_g797</name>
</gene>
<dbReference type="Pfam" id="PF07690">
    <property type="entry name" value="MFS_1"/>
    <property type="match status" value="1"/>
</dbReference>
<evidence type="ECO:0000256" key="3">
    <source>
        <dbReference type="ARBA" id="ARBA00022692"/>
    </source>
</evidence>
<feature type="transmembrane region" description="Helical" evidence="6">
    <location>
        <begin position="154"/>
        <end position="176"/>
    </location>
</feature>
<feature type="transmembrane region" description="Helical" evidence="6">
    <location>
        <begin position="326"/>
        <end position="349"/>
    </location>
</feature>
<evidence type="ECO:0000256" key="1">
    <source>
        <dbReference type="ARBA" id="ARBA00004141"/>
    </source>
</evidence>
<feature type="transmembrane region" description="Helical" evidence="6">
    <location>
        <begin position="451"/>
        <end position="472"/>
    </location>
</feature>
<evidence type="ECO:0000313" key="8">
    <source>
        <dbReference type="EMBL" id="KZM28067.1"/>
    </source>
</evidence>
<dbReference type="Gene3D" id="1.20.1250.20">
    <property type="entry name" value="MFS general substrate transporter like domains"/>
    <property type="match status" value="2"/>
</dbReference>
<dbReference type="AlphaFoldDB" id="A0A163LS58"/>
<dbReference type="PANTHER" id="PTHR43791:SF47">
    <property type="entry name" value="MAJOR FACILITATOR SUPERFAMILY (MFS) PROFILE DOMAIN-CONTAINING PROTEIN-RELATED"/>
    <property type="match status" value="1"/>
</dbReference>
<evidence type="ECO:0000256" key="2">
    <source>
        <dbReference type="ARBA" id="ARBA00022448"/>
    </source>
</evidence>
<evidence type="ECO:0000259" key="7">
    <source>
        <dbReference type="PROSITE" id="PS50850"/>
    </source>
</evidence>
<feature type="transmembrane region" description="Helical" evidence="6">
    <location>
        <begin position="419"/>
        <end position="439"/>
    </location>
</feature>
<keyword evidence="2" id="KW-0813">Transport</keyword>
<dbReference type="PANTHER" id="PTHR43791">
    <property type="entry name" value="PERMEASE-RELATED"/>
    <property type="match status" value="1"/>
</dbReference>
<dbReference type="EMBL" id="JYNV01000037">
    <property type="protein sequence ID" value="KZM28067.1"/>
    <property type="molecule type" value="Genomic_DNA"/>
</dbReference>
<dbReference type="GO" id="GO:0016020">
    <property type="term" value="C:membrane"/>
    <property type="evidence" value="ECO:0007669"/>
    <property type="project" value="UniProtKB-SubCell"/>
</dbReference>
<keyword evidence="4 6" id="KW-1133">Transmembrane helix</keyword>
<feature type="domain" description="Major facilitator superfamily (MFS) profile" evidence="7">
    <location>
        <begin position="57"/>
        <end position="477"/>
    </location>
</feature>
<dbReference type="Proteomes" id="UP000076837">
    <property type="component" value="Unassembled WGS sequence"/>
</dbReference>
<organism evidence="8 9">
    <name type="scientific">Didymella rabiei</name>
    <name type="common">Chickpea ascochyta blight fungus</name>
    <name type="synonym">Mycosphaerella rabiei</name>
    <dbReference type="NCBI Taxonomy" id="5454"/>
    <lineage>
        <taxon>Eukaryota</taxon>
        <taxon>Fungi</taxon>
        <taxon>Dikarya</taxon>
        <taxon>Ascomycota</taxon>
        <taxon>Pezizomycotina</taxon>
        <taxon>Dothideomycetes</taxon>
        <taxon>Pleosporomycetidae</taxon>
        <taxon>Pleosporales</taxon>
        <taxon>Pleosporineae</taxon>
        <taxon>Didymellaceae</taxon>
        <taxon>Ascochyta</taxon>
    </lineage>
</organism>
<dbReference type="PROSITE" id="PS50850">
    <property type="entry name" value="MFS"/>
    <property type="match status" value="1"/>
</dbReference>
<dbReference type="InterPro" id="IPR020846">
    <property type="entry name" value="MFS_dom"/>
</dbReference>
<feature type="transmembrane region" description="Helical" evidence="6">
    <location>
        <begin position="361"/>
        <end position="380"/>
    </location>
</feature>
<comment type="caution">
    <text evidence="8">The sequence shown here is derived from an EMBL/GenBank/DDBJ whole genome shotgun (WGS) entry which is preliminary data.</text>
</comment>
<keyword evidence="3 6" id="KW-0812">Transmembrane</keyword>
<dbReference type="FunFam" id="1.20.1250.20:FF:000409">
    <property type="entry name" value="MFS general substrate transporter"/>
    <property type="match status" value="1"/>
</dbReference>
<feature type="transmembrane region" description="Helical" evidence="6">
    <location>
        <begin position="128"/>
        <end position="148"/>
    </location>
</feature>
<accession>A0A163LS58</accession>
<evidence type="ECO:0000256" key="4">
    <source>
        <dbReference type="ARBA" id="ARBA00022989"/>
    </source>
</evidence>
<keyword evidence="5 6" id="KW-0472">Membrane</keyword>
<name>A0A163LS58_DIDRA</name>
<keyword evidence="9" id="KW-1185">Reference proteome</keyword>
<dbReference type="GO" id="GO:0022857">
    <property type="term" value="F:transmembrane transporter activity"/>
    <property type="evidence" value="ECO:0007669"/>
    <property type="project" value="InterPro"/>
</dbReference>
<feature type="transmembrane region" description="Helical" evidence="6">
    <location>
        <begin position="221"/>
        <end position="243"/>
    </location>
</feature>
<feature type="transmembrane region" description="Helical" evidence="6">
    <location>
        <begin position="57"/>
        <end position="81"/>
    </location>
</feature>
<evidence type="ECO:0000256" key="6">
    <source>
        <dbReference type="SAM" id="Phobius"/>
    </source>
</evidence>
<proteinExistence type="predicted"/>
<feature type="transmembrane region" description="Helical" evidence="6">
    <location>
        <begin position="101"/>
        <end position="121"/>
    </location>
</feature>
<dbReference type="InterPro" id="IPR011701">
    <property type="entry name" value="MFS"/>
</dbReference>
<dbReference type="SUPFAM" id="SSF103473">
    <property type="entry name" value="MFS general substrate transporter"/>
    <property type="match status" value="1"/>
</dbReference>
<evidence type="ECO:0000256" key="5">
    <source>
        <dbReference type="ARBA" id="ARBA00023136"/>
    </source>
</evidence>
<dbReference type="FunFam" id="1.20.1250.20:FF:000511">
    <property type="entry name" value="MFS general substrate transporter"/>
    <property type="match status" value="1"/>
</dbReference>
<feature type="transmembrane region" description="Helical" evidence="6">
    <location>
        <begin position="386"/>
        <end position="407"/>
    </location>
</feature>
<feature type="transmembrane region" description="Helical" evidence="6">
    <location>
        <begin position="188"/>
        <end position="209"/>
    </location>
</feature>
<reference evidence="8 9" key="1">
    <citation type="journal article" date="2016" name="Sci. Rep.">
        <title>Draft genome sequencing and secretome analysis of fungal phytopathogen Ascochyta rabiei provides insight into the necrotrophic effector repertoire.</title>
        <authorList>
            <person name="Verma S."/>
            <person name="Gazara R.K."/>
            <person name="Nizam S."/>
            <person name="Parween S."/>
            <person name="Chattopadhyay D."/>
            <person name="Verma P.K."/>
        </authorList>
    </citation>
    <scope>NUCLEOTIDE SEQUENCE [LARGE SCALE GENOMIC DNA]</scope>
    <source>
        <strain evidence="8 9">ArDII</strain>
    </source>
</reference>